<comment type="caution">
    <text evidence="10">The sequence shown here is derived from an EMBL/GenBank/DDBJ whole genome shotgun (WGS) entry which is preliminary data.</text>
</comment>
<dbReference type="SUPFAM" id="SSF52540">
    <property type="entry name" value="P-loop containing nucleoside triphosphate hydrolases"/>
    <property type="match status" value="1"/>
</dbReference>
<dbReference type="InterPro" id="IPR025867">
    <property type="entry name" value="MnmE_helical"/>
</dbReference>
<dbReference type="Proteomes" id="UP001524473">
    <property type="component" value="Unassembled WGS sequence"/>
</dbReference>
<feature type="coiled-coil region" evidence="8">
    <location>
        <begin position="389"/>
        <end position="416"/>
    </location>
</feature>
<feature type="binding site" evidence="6">
    <location>
        <begin position="232"/>
        <end position="237"/>
    </location>
    <ligand>
        <name>GTP</name>
        <dbReference type="ChEBI" id="CHEBI:37565"/>
    </ligand>
</feature>
<proteinExistence type="inferred from homology"/>
<feature type="binding site" evidence="6">
    <location>
        <position position="23"/>
    </location>
    <ligand>
        <name>(6S)-5-formyl-5,6,7,8-tetrahydrofolate</name>
        <dbReference type="ChEBI" id="CHEBI:57457"/>
    </ligand>
</feature>
<evidence type="ECO:0000256" key="8">
    <source>
        <dbReference type="SAM" id="Coils"/>
    </source>
</evidence>
<dbReference type="EC" id="3.6.-.-" evidence="6"/>
<comment type="function">
    <text evidence="6">Exhibits a very high intrinsic GTPase hydrolysis rate. Involved in the addition of a carboxymethylaminomethyl (cmnm) group at the wobble position (U34) of certain tRNAs, forming tRNA-cmnm(5)s(2)U34.</text>
</comment>
<dbReference type="HAMAP" id="MF_00379">
    <property type="entry name" value="GTPase_MnmE"/>
    <property type="match status" value="1"/>
</dbReference>
<dbReference type="InterPro" id="IPR006073">
    <property type="entry name" value="GTP-bd"/>
</dbReference>
<dbReference type="PANTHER" id="PTHR42714:SF2">
    <property type="entry name" value="TRNA MODIFICATION GTPASE GTPBP3, MITOCHONDRIAL"/>
    <property type="match status" value="1"/>
</dbReference>
<dbReference type="NCBIfam" id="TIGR00231">
    <property type="entry name" value="small_GTP"/>
    <property type="match status" value="1"/>
</dbReference>
<name>A0ABT1RZ60_9FIRM</name>
<evidence type="ECO:0000256" key="1">
    <source>
        <dbReference type="ARBA" id="ARBA00011043"/>
    </source>
</evidence>
<keyword evidence="2 6" id="KW-0819">tRNA processing</keyword>
<keyword evidence="11" id="KW-1185">Reference proteome</keyword>
<feature type="binding site" evidence="6">
    <location>
        <position position="257"/>
    </location>
    <ligand>
        <name>Mg(2+)</name>
        <dbReference type="ChEBI" id="CHEBI:18420"/>
    </ligand>
</feature>
<keyword evidence="8" id="KW-0175">Coiled coil</keyword>
<dbReference type="EMBL" id="JANFZH010000017">
    <property type="protein sequence ID" value="MCQ4839973.1"/>
    <property type="molecule type" value="Genomic_DNA"/>
</dbReference>
<evidence type="ECO:0000256" key="4">
    <source>
        <dbReference type="ARBA" id="ARBA00022958"/>
    </source>
</evidence>
<dbReference type="InterPro" id="IPR027266">
    <property type="entry name" value="TrmE/GcvT-like"/>
</dbReference>
<comment type="caution">
    <text evidence="6">Lacks conserved residue(s) required for the propagation of feature annotation.</text>
</comment>
<sequence>MENQRTIAAVSTPQAPGGIGIVRISGSDARQVADLVFRSKSGKRIAELKGYRALFGAVYTGNGEKLDDVVALFFASPRSYTGEDVVELSCHGGLYVTKRLLQEVLAAGAVPAGPGEFTRRAFLNGKMDLTQAESVMQLIGASGEQAARAAEAASSGVLSRKIGRVRQALLGLSAHLAAWADFPEEEVPEVEEGELTGGLHKAEEELSDLLAGFDTGRAYREGLKTVIAGRPNAGKSTLMNLLSGCERSIVTEYAGTTRDVVEDTVLLGGVPLRLADTAGIRETEDPVESIGVAAAKERLKTAQLVLAVFDSSQELSSEDRELMDSLKGIPAVAVVNKTDLPAKLEDSVIRNNFRHVAYLSASSGEGLESLKKEVSEILDIEHFDPADGVLSTERQRQDANRALKAVKEALEALKLGLTYDAVTVCVEDAISALSSLIGERVSDEIIDQVFEEFCVGK</sequence>
<comment type="cofactor">
    <cofactor evidence="6">
        <name>K(+)</name>
        <dbReference type="ChEBI" id="CHEBI:29103"/>
    </cofactor>
    <text evidence="6">Binds 1 potassium ion per subunit.</text>
</comment>
<keyword evidence="6" id="KW-0460">Magnesium</keyword>
<feature type="binding site" evidence="6">
    <location>
        <position position="126"/>
    </location>
    <ligand>
        <name>(6S)-5-formyl-5,6,7,8-tetrahydrofolate</name>
        <dbReference type="ChEBI" id="CHEBI:57457"/>
    </ligand>
</feature>
<dbReference type="CDD" id="cd14858">
    <property type="entry name" value="TrmE_N"/>
    <property type="match status" value="1"/>
</dbReference>
<evidence type="ECO:0000313" key="10">
    <source>
        <dbReference type="EMBL" id="MCQ4839973.1"/>
    </source>
</evidence>
<comment type="subcellular location">
    <subcellularLocation>
        <location evidence="6">Cytoplasm</location>
    </subcellularLocation>
</comment>
<feature type="binding site" evidence="6">
    <location>
        <position position="236"/>
    </location>
    <ligand>
        <name>Mg(2+)</name>
        <dbReference type="ChEBI" id="CHEBI:18420"/>
    </ligand>
</feature>
<keyword evidence="6" id="KW-0963">Cytoplasm</keyword>
<dbReference type="InterPro" id="IPR005225">
    <property type="entry name" value="Small_GTP-bd"/>
</dbReference>
<evidence type="ECO:0000256" key="6">
    <source>
        <dbReference type="HAMAP-Rule" id="MF_00379"/>
    </source>
</evidence>
<reference evidence="10 11" key="1">
    <citation type="submission" date="2022-06" db="EMBL/GenBank/DDBJ databases">
        <title>Isolation of gut microbiota from human fecal samples.</title>
        <authorList>
            <person name="Pamer E.G."/>
            <person name="Barat B."/>
            <person name="Waligurski E."/>
            <person name="Medina S."/>
            <person name="Paddock L."/>
            <person name="Mostad J."/>
        </authorList>
    </citation>
    <scope>NUCLEOTIDE SEQUENCE [LARGE SCALE GENOMIC DNA]</scope>
    <source>
        <strain evidence="10 11">DFI.9.73</strain>
    </source>
</reference>
<comment type="subunit">
    <text evidence="6">Homodimer. Heterotetramer of two MnmE and two MnmG subunits.</text>
</comment>
<feature type="binding site" evidence="6">
    <location>
        <begin position="276"/>
        <end position="279"/>
    </location>
    <ligand>
        <name>GTP</name>
        <dbReference type="ChEBI" id="CHEBI:37565"/>
    </ligand>
</feature>
<dbReference type="InterPro" id="IPR027417">
    <property type="entry name" value="P-loop_NTPase"/>
</dbReference>
<dbReference type="InterPro" id="IPR004520">
    <property type="entry name" value="GTPase_MnmE"/>
</dbReference>
<organism evidence="10 11">
    <name type="scientific">Neglectibacter timonensis</name>
    <dbReference type="NCBI Taxonomy" id="1776382"/>
    <lineage>
        <taxon>Bacteria</taxon>
        <taxon>Bacillati</taxon>
        <taxon>Bacillota</taxon>
        <taxon>Clostridia</taxon>
        <taxon>Eubacteriales</taxon>
        <taxon>Oscillospiraceae</taxon>
        <taxon>Neglectibacter</taxon>
    </lineage>
</organism>
<protein>
    <recommendedName>
        <fullName evidence="6">tRNA modification GTPase MnmE</fullName>
        <ecNumber evidence="6">3.6.-.-</ecNumber>
    </recommendedName>
</protein>
<dbReference type="Gene3D" id="3.40.50.300">
    <property type="entry name" value="P-loop containing nucleotide triphosphate hydrolases"/>
    <property type="match status" value="1"/>
</dbReference>
<keyword evidence="4 6" id="KW-0630">Potassium</keyword>
<evidence type="ECO:0000256" key="5">
    <source>
        <dbReference type="ARBA" id="ARBA00023134"/>
    </source>
</evidence>
<dbReference type="InterPro" id="IPR031168">
    <property type="entry name" value="G_TrmE"/>
</dbReference>
<feature type="binding site" evidence="6">
    <location>
        <begin position="251"/>
        <end position="257"/>
    </location>
    <ligand>
        <name>GTP</name>
        <dbReference type="ChEBI" id="CHEBI:37565"/>
    </ligand>
</feature>
<evidence type="ECO:0000256" key="2">
    <source>
        <dbReference type="ARBA" id="ARBA00022694"/>
    </source>
</evidence>
<evidence type="ECO:0000259" key="9">
    <source>
        <dbReference type="PROSITE" id="PS51709"/>
    </source>
</evidence>
<keyword evidence="6" id="KW-0479">Metal-binding</keyword>
<evidence type="ECO:0000313" key="11">
    <source>
        <dbReference type="Proteomes" id="UP001524473"/>
    </source>
</evidence>
<dbReference type="NCBIfam" id="TIGR00450">
    <property type="entry name" value="mnmE_trmE_thdF"/>
    <property type="match status" value="1"/>
</dbReference>
<evidence type="ECO:0000256" key="3">
    <source>
        <dbReference type="ARBA" id="ARBA00022741"/>
    </source>
</evidence>
<gene>
    <name evidence="6 10" type="primary">mnmE</name>
    <name evidence="6" type="synonym">trmE</name>
    <name evidence="10" type="ORF">NE695_08600</name>
</gene>
<dbReference type="InterPro" id="IPR018948">
    <property type="entry name" value="GTP-bd_TrmE_N"/>
</dbReference>
<dbReference type="GeneID" id="90531530"/>
<keyword evidence="5 6" id="KW-0342">GTP-binding</keyword>
<dbReference type="RefSeq" id="WP_066861441.1">
    <property type="nucleotide sequence ID" value="NZ_CABKVV010000011.1"/>
</dbReference>
<dbReference type="PROSITE" id="PS51709">
    <property type="entry name" value="G_TRME"/>
    <property type="match status" value="1"/>
</dbReference>
<feature type="binding site" evidence="6">
    <location>
        <position position="87"/>
    </location>
    <ligand>
        <name>(6S)-5-formyl-5,6,7,8-tetrahydrofolate</name>
        <dbReference type="ChEBI" id="CHEBI:57457"/>
    </ligand>
</feature>
<dbReference type="InterPro" id="IPR027368">
    <property type="entry name" value="MnmE_dom2"/>
</dbReference>
<dbReference type="Pfam" id="PF12631">
    <property type="entry name" value="MnmE_helical"/>
    <property type="match status" value="1"/>
</dbReference>
<dbReference type="PANTHER" id="PTHR42714">
    <property type="entry name" value="TRNA MODIFICATION GTPASE GTPBP3"/>
    <property type="match status" value="1"/>
</dbReference>
<dbReference type="Gene3D" id="3.30.1360.120">
    <property type="entry name" value="Probable tRNA modification gtpase trme, domain 1"/>
    <property type="match status" value="1"/>
</dbReference>
<comment type="similarity">
    <text evidence="1 6 7">Belongs to the TRAFAC class TrmE-Era-EngA-EngB-Septin-like GTPase superfamily. TrmE GTPase family.</text>
</comment>
<dbReference type="Gene3D" id="1.20.120.430">
    <property type="entry name" value="tRNA modification GTPase MnmE domain 2"/>
    <property type="match status" value="1"/>
</dbReference>
<accession>A0ABT1RZ60</accession>
<dbReference type="Pfam" id="PF10396">
    <property type="entry name" value="TrmE_N"/>
    <property type="match status" value="1"/>
</dbReference>
<feature type="binding site" evidence="6">
    <location>
        <position position="457"/>
    </location>
    <ligand>
        <name>(6S)-5-formyl-5,6,7,8-tetrahydrofolate</name>
        <dbReference type="ChEBI" id="CHEBI:57457"/>
    </ligand>
</feature>
<keyword evidence="6" id="KW-0378">Hydrolase</keyword>
<keyword evidence="3 6" id="KW-0547">Nucleotide-binding</keyword>
<dbReference type="Pfam" id="PF01926">
    <property type="entry name" value="MMR_HSR1"/>
    <property type="match status" value="1"/>
</dbReference>
<dbReference type="CDD" id="cd04164">
    <property type="entry name" value="trmE"/>
    <property type="match status" value="1"/>
</dbReference>
<feature type="domain" description="TrmE-type G" evidence="9">
    <location>
        <begin position="222"/>
        <end position="379"/>
    </location>
</feature>
<evidence type="ECO:0000256" key="7">
    <source>
        <dbReference type="RuleBase" id="RU003313"/>
    </source>
</evidence>